<accession>A0ABV2ZFP9</accession>
<evidence type="ECO:0000313" key="2">
    <source>
        <dbReference type="Proteomes" id="UP001550739"/>
    </source>
</evidence>
<dbReference type="RefSeq" id="WP_361702140.1">
    <property type="nucleotide sequence ID" value="NZ_JBEZVE010000006.1"/>
</dbReference>
<keyword evidence="2" id="KW-1185">Reference proteome</keyword>
<dbReference type="InterPro" id="IPR048000">
    <property type="entry name" value="TnsA-like"/>
</dbReference>
<comment type="caution">
    <text evidence="1">The sequence shown here is derived from an EMBL/GenBank/DDBJ whole genome shotgun (WGS) entry which is preliminary data.</text>
</comment>
<protein>
    <submittedName>
        <fullName evidence="1">TnsA-like heteromeric transposase endonuclease subunit</fullName>
    </submittedName>
</protein>
<evidence type="ECO:0000313" key="1">
    <source>
        <dbReference type="EMBL" id="MEU3781381.1"/>
    </source>
</evidence>
<dbReference type="Proteomes" id="UP001550739">
    <property type="component" value="Unassembled WGS sequence"/>
</dbReference>
<proteinExistence type="predicted"/>
<name>A0ABV2ZFP9_9ACTN</name>
<dbReference type="EMBL" id="JBEZVE010000006">
    <property type="protein sequence ID" value="MEU3781381.1"/>
    <property type="molecule type" value="Genomic_DNA"/>
</dbReference>
<reference evidence="1 2" key="1">
    <citation type="submission" date="2024-06" db="EMBL/GenBank/DDBJ databases">
        <title>The Natural Products Discovery Center: Release of the First 8490 Sequenced Strains for Exploring Actinobacteria Biosynthetic Diversity.</title>
        <authorList>
            <person name="Kalkreuter E."/>
            <person name="Kautsar S.A."/>
            <person name="Yang D."/>
            <person name="Bader C.D."/>
            <person name="Teijaro C.N."/>
            <person name="Fluegel L."/>
            <person name="Davis C.M."/>
            <person name="Simpson J.R."/>
            <person name="Lauterbach L."/>
            <person name="Steele A.D."/>
            <person name="Gui C."/>
            <person name="Meng S."/>
            <person name="Li G."/>
            <person name="Viehrig K."/>
            <person name="Ye F."/>
            <person name="Su P."/>
            <person name="Kiefer A.F."/>
            <person name="Nichols A."/>
            <person name="Cepeda A.J."/>
            <person name="Yan W."/>
            <person name="Fan B."/>
            <person name="Jiang Y."/>
            <person name="Adhikari A."/>
            <person name="Zheng C.-J."/>
            <person name="Schuster L."/>
            <person name="Cowan T.M."/>
            <person name="Smanski M.J."/>
            <person name="Chevrette M.G."/>
            <person name="De Carvalho L.P.S."/>
            <person name="Shen B."/>
        </authorList>
    </citation>
    <scope>NUCLEOTIDE SEQUENCE [LARGE SCALE GENOMIC DNA]</scope>
    <source>
        <strain evidence="1 2">NPDC033843</strain>
    </source>
</reference>
<gene>
    <name evidence="1" type="ORF">AB0E89_12475</name>
</gene>
<dbReference type="NCBIfam" id="NF033179">
    <property type="entry name" value="TnsA_like_Actin"/>
    <property type="match status" value="1"/>
</dbReference>
<organism evidence="1 2">
    <name type="scientific">Streptomyces sp. 900129855</name>
    <dbReference type="NCBI Taxonomy" id="3155129"/>
    <lineage>
        <taxon>Bacteria</taxon>
        <taxon>Bacillati</taxon>
        <taxon>Actinomycetota</taxon>
        <taxon>Actinomycetes</taxon>
        <taxon>Kitasatosporales</taxon>
        <taxon>Streptomycetaceae</taxon>
        <taxon>Streptomyces</taxon>
    </lineage>
</organism>
<sequence length="282" mass="31082">MADKDGLLPAADLAAGAVWSHRCRWDDFLVPASVASGRQDLDLSDGWTRRWAVTLNLGGGELIVPVRDLAQVQLPGAGPVRWFSWHRRQRHRPGLQYMVSTGRHHGFESLEEAKVLLALDFAGQVREVVPQPLKLQFWTGGGPRVHVPDFLVLSRAGVCLIDVRPLDRVRAKDVESFAAAFEMALACGWEYVVAAGWRRHVFTGLDALSCQRRPLHDPLGLRADLLERARARVTFGELVAASTVPALARAELLHQLWHRSLGIDLSVPLSDRSLVEPAGGAL</sequence>